<feature type="region of interest" description="Disordered" evidence="1">
    <location>
        <begin position="1"/>
        <end position="23"/>
    </location>
</feature>
<dbReference type="AlphaFoldDB" id="A0A7C8MZV8"/>
<dbReference type="EMBL" id="WIQW01000119">
    <property type="protein sequence ID" value="KAF3082066.1"/>
    <property type="molecule type" value="Genomic_DNA"/>
</dbReference>
<comment type="caution">
    <text evidence="2">The sequence shown here is derived from an EMBL/GenBank/DDBJ whole genome shotgun (WGS) entry which is preliminary data.</text>
</comment>
<feature type="compositionally biased region" description="Polar residues" evidence="1">
    <location>
        <begin position="48"/>
        <end position="61"/>
    </location>
</feature>
<evidence type="ECO:0000256" key="1">
    <source>
        <dbReference type="SAM" id="MobiDB-lite"/>
    </source>
</evidence>
<gene>
    <name evidence="2" type="ORF">TWF102_001299</name>
</gene>
<dbReference type="Proteomes" id="UP000475325">
    <property type="component" value="Unassembled WGS sequence"/>
</dbReference>
<evidence type="ECO:0000313" key="3">
    <source>
        <dbReference type="Proteomes" id="UP000475325"/>
    </source>
</evidence>
<organism evidence="2 3">
    <name type="scientific">Orbilia oligospora</name>
    <name type="common">Nematode-trapping fungus</name>
    <name type="synonym">Arthrobotrys oligospora</name>
    <dbReference type="NCBI Taxonomy" id="2813651"/>
    <lineage>
        <taxon>Eukaryota</taxon>
        <taxon>Fungi</taxon>
        <taxon>Dikarya</taxon>
        <taxon>Ascomycota</taxon>
        <taxon>Pezizomycotina</taxon>
        <taxon>Orbiliomycetes</taxon>
        <taxon>Orbiliales</taxon>
        <taxon>Orbiliaceae</taxon>
        <taxon>Orbilia</taxon>
    </lineage>
</organism>
<evidence type="ECO:0000313" key="2">
    <source>
        <dbReference type="EMBL" id="KAF3082066.1"/>
    </source>
</evidence>
<reference evidence="2 3" key="1">
    <citation type="submission" date="2019-06" db="EMBL/GenBank/DDBJ databases">
        <authorList>
            <person name="Palmer J.M."/>
        </authorList>
    </citation>
    <scope>NUCLEOTIDE SEQUENCE [LARGE SCALE GENOMIC DNA]</scope>
    <source>
        <strain evidence="2 3">TWF102</strain>
    </source>
</reference>
<sequence length="170" mass="18455">MQPSILGPLPSGTPHPSANSANSAAATAAAAAAVSFIPERAPTFARQRASQHSNMANTQHPAQPPSHHNHHRYLRSQHNHNYSHSHSRSAGSDFIHVDRSNNRRMAGKTSSAPSMLISLLSHPDLLILLQLYLFKTFYLAFRILTYSAAPVPLNGNLGARNVPTIVISEE</sequence>
<protein>
    <submittedName>
        <fullName evidence="2">Uncharacterized protein</fullName>
    </submittedName>
</protein>
<proteinExistence type="predicted"/>
<feature type="region of interest" description="Disordered" evidence="1">
    <location>
        <begin position="44"/>
        <end position="71"/>
    </location>
</feature>
<accession>A0A7C8MZV8</accession>
<name>A0A7C8MZV8_ORBOL</name>